<dbReference type="OrthoDB" id="39175at2759"/>
<dbReference type="InterPro" id="IPR007219">
    <property type="entry name" value="XnlR_reg_dom"/>
</dbReference>
<evidence type="ECO:0000256" key="5">
    <source>
        <dbReference type="ARBA" id="ARBA00023163"/>
    </source>
</evidence>
<dbReference type="PANTHER" id="PTHR31845:SF19">
    <property type="entry name" value="TRANSCRIPTION FACTOR DOMAIN-CONTAINING PROTEIN"/>
    <property type="match status" value="1"/>
</dbReference>
<dbReference type="GO" id="GO:0000981">
    <property type="term" value="F:DNA-binding transcription factor activity, RNA polymerase II-specific"/>
    <property type="evidence" value="ECO:0007669"/>
    <property type="project" value="InterPro"/>
</dbReference>
<dbReference type="InterPro" id="IPR001138">
    <property type="entry name" value="Zn2Cys6_DnaBD"/>
</dbReference>
<accession>A0A0C2X6X0</accession>
<dbReference type="InterPro" id="IPR051089">
    <property type="entry name" value="prtT"/>
</dbReference>
<proteinExistence type="predicted"/>
<evidence type="ECO:0000256" key="1">
    <source>
        <dbReference type="ARBA" id="ARBA00004123"/>
    </source>
</evidence>
<dbReference type="PROSITE" id="PS00463">
    <property type="entry name" value="ZN2_CY6_FUNGAL_1"/>
    <property type="match status" value="1"/>
</dbReference>
<keyword evidence="6" id="KW-0539">Nucleus</keyword>
<keyword evidence="3" id="KW-0805">Transcription regulation</keyword>
<reference evidence="9 10" key="1">
    <citation type="submission" date="2014-04" db="EMBL/GenBank/DDBJ databases">
        <title>Evolutionary Origins and Diversification of the Mycorrhizal Mutualists.</title>
        <authorList>
            <consortium name="DOE Joint Genome Institute"/>
            <consortium name="Mycorrhizal Genomics Consortium"/>
            <person name="Kohler A."/>
            <person name="Kuo A."/>
            <person name="Nagy L.G."/>
            <person name="Floudas D."/>
            <person name="Copeland A."/>
            <person name="Barry K.W."/>
            <person name="Cichocki N."/>
            <person name="Veneault-Fourrey C."/>
            <person name="LaButti K."/>
            <person name="Lindquist E.A."/>
            <person name="Lipzen A."/>
            <person name="Lundell T."/>
            <person name="Morin E."/>
            <person name="Murat C."/>
            <person name="Riley R."/>
            <person name="Ohm R."/>
            <person name="Sun H."/>
            <person name="Tunlid A."/>
            <person name="Henrissat B."/>
            <person name="Grigoriev I.V."/>
            <person name="Hibbett D.S."/>
            <person name="Martin F."/>
        </authorList>
    </citation>
    <scope>NUCLEOTIDE SEQUENCE [LARGE SCALE GENOMIC DNA]</scope>
    <source>
        <strain evidence="9 10">Koide BX008</strain>
    </source>
</reference>
<feature type="region of interest" description="Disordered" evidence="7">
    <location>
        <begin position="733"/>
        <end position="792"/>
    </location>
</feature>
<dbReference type="Proteomes" id="UP000054549">
    <property type="component" value="Unassembled WGS sequence"/>
</dbReference>
<evidence type="ECO:0000256" key="4">
    <source>
        <dbReference type="ARBA" id="ARBA00023125"/>
    </source>
</evidence>
<dbReference type="InParanoid" id="A0A0C2X6X0"/>
<dbReference type="Pfam" id="PF04082">
    <property type="entry name" value="Fungal_trans"/>
    <property type="match status" value="1"/>
</dbReference>
<keyword evidence="10" id="KW-1185">Reference proteome</keyword>
<evidence type="ECO:0000256" key="2">
    <source>
        <dbReference type="ARBA" id="ARBA00022723"/>
    </source>
</evidence>
<keyword evidence="5" id="KW-0804">Transcription</keyword>
<keyword evidence="2" id="KW-0479">Metal-binding</keyword>
<dbReference type="Gene3D" id="4.10.240.10">
    <property type="entry name" value="Zn(2)-C6 fungal-type DNA-binding domain"/>
    <property type="match status" value="1"/>
</dbReference>
<dbReference type="PANTHER" id="PTHR31845">
    <property type="entry name" value="FINGER DOMAIN PROTEIN, PUTATIVE-RELATED"/>
    <property type="match status" value="1"/>
</dbReference>
<keyword evidence="4" id="KW-0238">DNA-binding</keyword>
<dbReference type="SMART" id="SM00906">
    <property type="entry name" value="Fungal_trans"/>
    <property type="match status" value="1"/>
</dbReference>
<dbReference type="EMBL" id="KN818249">
    <property type="protein sequence ID" value="KIL64488.1"/>
    <property type="molecule type" value="Genomic_DNA"/>
</dbReference>
<evidence type="ECO:0000256" key="7">
    <source>
        <dbReference type="SAM" id="MobiDB-lite"/>
    </source>
</evidence>
<gene>
    <name evidence="9" type="ORF">M378DRAFT_78277</name>
</gene>
<evidence type="ECO:0000256" key="6">
    <source>
        <dbReference type="ARBA" id="ARBA00023242"/>
    </source>
</evidence>
<dbReference type="GO" id="GO:0006351">
    <property type="term" value="P:DNA-templated transcription"/>
    <property type="evidence" value="ECO:0007669"/>
    <property type="project" value="InterPro"/>
</dbReference>
<protein>
    <recommendedName>
        <fullName evidence="8">Zn(2)-C6 fungal-type domain-containing protein</fullName>
    </recommendedName>
</protein>
<feature type="region of interest" description="Disordered" evidence="7">
    <location>
        <begin position="184"/>
        <end position="203"/>
    </location>
</feature>
<evidence type="ECO:0000313" key="10">
    <source>
        <dbReference type="Proteomes" id="UP000054549"/>
    </source>
</evidence>
<dbReference type="GO" id="GO:0000976">
    <property type="term" value="F:transcription cis-regulatory region binding"/>
    <property type="evidence" value="ECO:0007669"/>
    <property type="project" value="TreeGrafter"/>
</dbReference>
<feature type="region of interest" description="Disordered" evidence="7">
    <location>
        <begin position="280"/>
        <end position="318"/>
    </location>
</feature>
<feature type="compositionally biased region" description="Polar residues" evidence="7">
    <location>
        <begin position="734"/>
        <end position="749"/>
    </location>
</feature>
<evidence type="ECO:0000313" key="9">
    <source>
        <dbReference type="EMBL" id="KIL64488.1"/>
    </source>
</evidence>
<evidence type="ECO:0000259" key="8">
    <source>
        <dbReference type="PROSITE" id="PS00463"/>
    </source>
</evidence>
<dbReference type="GO" id="GO:0005634">
    <property type="term" value="C:nucleus"/>
    <property type="evidence" value="ECO:0007669"/>
    <property type="project" value="UniProtKB-SubCell"/>
</dbReference>
<dbReference type="STRING" id="946122.A0A0C2X6X0"/>
<sequence length="860" mass="96093">MQNDSAWEISKRTRNWSIRSPRKVQSQGEYPFFCVHPLHYLTHHRLGACHRCKSLKVKCEFKQETDTCKRCFNGGHECFIPGRKKRRAPPKREFLLSQIREQAAQIQNLMSQLETTNKFSPERPLTPDILSPLLSPTAISPTHSNGSGSRTPDHTQEAVAEWITRAKESLDAFGDHISMAGGNMPRDLLAGNEQEADDEDDGYYTAYEDDDDEVAIAVEQADDEEPGATRSTPNRIMNRKDSASSLNSSKKHGDKKAAIIPTKAAPFGLLGDMSLNNRGANVDSSSDEKEDRDNSGIASADFFKPASTPSNLGSRLSDPQNVPLLISRGLVTTAEAEALFKIYFDNMNISVSLLDPVLYTARNTFLRSPLLFTVICAISSRFYSKRPGLYQKAMPYAQQAAGTALISGKKTVDMCHAFILLSLYPVPAKRWEDQRSWLYLGLALRVATELNLHLPVTTIPNDEKPAREVLNRTRVWLNCFNLDRSTGGQYGKPPTISSMDYQANHSPEWWRSSPYNMRNFDIHLCSYNHDLRTTANFVAKIYNDPENPTGLNKNADFEALAAETDDKLQALREQWFNVIKENTDLNDHSNRFRMGLLKLAYSYGRLIVLSYGFQHAFGKNNTDENPFLMRCLSAAEDVLQAVVNEICEDPKLREFWRHGPEAQSVFVTFASAFLVKLLQPKFASYLTLEKRADIRNKVQGAVDMLSSIAVDHNHGPRLYAKFLKGLLDSPKARLTSQSPATSISSLPRQRTNRKPKAFANPASPSSRSGSVPQERASMSPPPHQDANSFDSFAPLRGASDPYAFGTDVAGISHHTTGLDMSDLFNPPLSNIDSQIMDNLAMIDAPLWNCECVSAVQHGRY</sequence>
<dbReference type="InterPro" id="IPR036864">
    <property type="entry name" value="Zn2-C6_fun-type_DNA-bd_sf"/>
</dbReference>
<organism evidence="9 10">
    <name type="scientific">Amanita muscaria (strain Koide BX008)</name>
    <dbReference type="NCBI Taxonomy" id="946122"/>
    <lineage>
        <taxon>Eukaryota</taxon>
        <taxon>Fungi</taxon>
        <taxon>Dikarya</taxon>
        <taxon>Basidiomycota</taxon>
        <taxon>Agaricomycotina</taxon>
        <taxon>Agaricomycetes</taxon>
        <taxon>Agaricomycetidae</taxon>
        <taxon>Agaricales</taxon>
        <taxon>Pluteineae</taxon>
        <taxon>Amanitaceae</taxon>
        <taxon>Amanita</taxon>
    </lineage>
</organism>
<feature type="domain" description="Zn(2)-C6 fungal-type" evidence="8">
    <location>
        <begin position="48"/>
        <end position="78"/>
    </location>
</feature>
<feature type="region of interest" description="Disordered" evidence="7">
    <location>
        <begin position="219"/>
        <end position="257"/>
    </location>
</feature>
<dbReference type="SUPFAM" id="SSF57701">
    <property type="entry name" value="Zn2/Cys6 DNA-binding domain"/>
    <property type="match status" value="1"/>
</dbReference>
<comment type="subcellular location">
    <subcellularLocation>
        <location evidence="1">Nucleus</location>
    </subcellularLocation>
</comment>
<dbReference type="AlphaFoldDB" id="A0A0C2X6X0"/>
<dbReference type="CDD" id="cd12148">
    <property type="entry name" value="fungal_TF_MHR"/>
    <property type="match status" value="1"/>
</dbReference>
<dbReference type="GO" id="GO:0008270">
    <property type="term" value="F:zinc ion binding"/>
    <property type="evidence" value="ECO:0007669"/>
    <property type="project" value="InterPro"/>
</dbReference>
<evidence type="ECO:0000256" key="3">
    <source>
        <dbReference type="ARBA" id="ARBA00023015"/>
    </source>
</evidence>
<name>A0A0C2X6X0_AMAMK</name>
<feature type="compositionally biased region" description="Polar residues" evidence="7">
    <location>
        <begin position="307"/>
        <end position="318"/>
    </location>
</feature>
<feature type="compositionally biased region" description="Polar residues" evidence="7">
    <location>
        <begin position="762"/>
        <end position="771"/>
    </location>
</feature>
<feature type="compositionally biased region" description="Acidic residues" evidence="7">
    <location>
        <begin position="194"/>
        <end position="203"/>
    </location>
</feature>
<dbReference type="CDD" id="cd00067">
    <property type="entry name" value="GAL4"/>
    <property type="match status" value="1"/>
</dbReference>
<dbReference type="HOGENOM" id="CLU_004538_0_1_1"/>